<feature type="region of interest" description="Disordered" evidence="7">
    <location>
        <begin position="140"/>
        <end position="159"/>
    </location>
</feature>
<dbReference type="GO" id="GO:0004252">
    <property type="term" value="F:serine-type endopeptidase activity"/>
    <property type="evidence" value="ECO:0007669"/>
    <property type="project" value="UniProtKB-UniRule"/>
</dbReference>
<dbReference type="RefSeq" id="WP_037252014.1">
    <property type="nucleotide sequence ID" value="NZ_QHKI01000049.1"/>
</dbReference>
<feature type="signal peptide" evidence="8">
    <location>
        <begin position="1"/>
        <end position="38"/>
    </location>
</feature>
<feature type="active site" description="Charge relay system" evidence="5">
    <location>
        <position position="570"/>
    </location>
</feature>
<dbReference type="Proteomes" id="UP000287547">
    <property type="component" value="Unassembled WGS sequence"/>
</dbReference>
<dbReference type="PANTHER" id="PTHR43806">
    <property type="entry name" value="PEPTIDASE S8"/>
    <property type="match status" value="1"/>
</dbReference>
<reference evidence="10 11" key="1">
    <citation type="submission" date="2018-05" db="EMBL/GenBank/DDBJ databases">
        <title>Evolution of GPA BGCs.</title>
        <authorList>
            <person name="Waglechner N."/>
            <person name="Wright G.D."/>
        </authorList>
    </citation>
    <scope>NUCLEOTIDE SEQUENCE [LARGE SCALE GENOMIC DNA]</scope>
    <source>
        <strain evidence="10 11">A82846</strain>
    </source>
</reference>
<dbReference type="InterPro" id="IPR000209">
    <property type="entry name" value="Peptidase_S8/S53_dom"/>
</dbReference>
<dbReference type="PROSITE" id="PS00136">
    <property type="entry name" value="SUBTILASE_ASP"/>
    <property type="match status" value="1"/>
</dbReference>
<protein>
    <submittedName>
        <fullName evidence="10">Serine protease</fullName>
    </submittedName>
</protein>
<dbReference type="InterPro" id="IPR050131">
    <property type="entry name" value="Peptidase_S8_subtilisin-like"/>
</dbReference>
<keyword evidence="4 5" id="KW-0720">Serine protease</keyword>
<evidence type="ECO:0000313" key="11">
    <source>
        <dbReference type="Proteomes" id="UP000287547"/>
    </source>
</evidence>
<dbReference type="SUPFAM" id="SSF52743">
    <property type="entry name" value="Subtilisin-like"/>
    <property type="match status" value="1"/>
</dbReference>
<keyword evidence="8" id="KW-0732">Signal</keyword>
<feature type="active site" description="Charge relay system" evidence="5">
    <location>
        <position position="196"/>
    </location>
</feature>
<sequence length="1093" mass="113346">MKGLAVTSRSPLRRCAGLAVLAFSTATLGLAVPAAALAAQPPAPEQPVPANEKTLDSRDRALVAEAEKAGKQSVTVLVAAEKGRADAAANELRSIGANVKSVEKDVDYLKVTLPPGKARQAAKLDAVRAIDVDGLIARDEPGTGTDGMANPIPQPAPGPNTPRANPYLPTGDTKAAQFGQVFPFWDGKGVLVAVLDTGVDLDHPALAKTSSGERKIVDWYNANSPDSGDSTWVAMSQQTYTGTFTAAGRTWTAPATGGPYSIGVFNENTGVNDFASAASEIGGDVNRDGDKADRFGVLQDVATKQVRVDLNGNGNFTDDTALIDYKVKQDVGHFGTDNPATPGVRESVPFVVQTDKSVYGTEDTPFVGLGIAAAAHGSHVAGITTGNAILDGKMAGAAPGAKLMAIKACLSTPSCTDSGLTDGVLYAARNGADVVNISIGGLPPLNDGNSARAQIYNRVIAQFNIQLFISSGNSGSGANTVGDPSVATDAVSVGSYVTRETWLRNYGSETAKKEGLHPYSSRGPREDGGFKPNIIAPGSAISSIPLWQAAQPLPGTFTLPNGYAHFNGTSMAAPQATGAAALLVSAYKSTHGGKRPSMVALRNAIYSSARFIDGVGAYEQGNGLFDVFGAFFHLAANPNPDAVTSSVEVNTVLEGFLPKPGVGVGIHDREGVVQGKPYTRTYTFTRTSGSDRTVPYRLKWIGNDGTFSAPDKVNLPLNKPVTFDVKVNPRNAGVHSAVLELDNPFTSGTDTQLLNTVFVAEQFNAGNKFTVSHSGKIDRNQTKNFWVNVPQGTTGLKIDLVGGGDAAGAGQVRFIRVDPRGIPIDVTSTTNCYNPNAGAGCSTGSPTTRTVNNPIPGVWEFYVEARRTSDTASAPFSVTATAITTKISPNPDVVESLQAGVPLARNYTVTNSAGAFNGRLVGGPLSSALQQRPNIAHLAQQQRQINVLPGSTSLRVAIGNTSDIGADLDLFLFNCTTGTCVLTAQSADADSEESVSVANPAAGVWISLVDGFAVPAGTTDYDYQDVFSSPQLGTLAINDSNALRGIGATWNAAGTVTAASVPPAGRKLRGELTVQTSDGGIVGNGTIQINAVS</sequence>
<dbReference type="OrthoDB" id="9813435at2"/>
<evidence type="ECO:0000256" key="2">
    <source>
        <dbReference type="ARBA" id="ARBA00022670"/>
    </source>
</evidence>
<dbReference type="PRINTS" id="PR00723">
    <property type="entry name" value="SUBTILISIN"/>
</dbReference>
<feature type="active site" description="Charge relay system" evidence="5">
    <location>
        <position position="376"/>
    </location>
</feature>
<dbReference type="PROSITE" id="PS51892">
    <property type="entry name" value="SUBTILASE"/>
    <property type="match status" value="1"/>
</dbReference>
<feature type="domain" description="Peptidase S8/S53" evidence="9">
    <location>
        <begin position="187"/>
        <end position="617"/>
    </location>
</feature>
<evidence type="ECO:0000259" key="9">
    <source>
        <dbReference type="Pfam" id="PF00082"/>
    </source>
</evidence>
<dbReference type="InterPro" id="IPR023827">
    <property type="entry name" value="Peptidase_S8_Asp-AS"/>
</dbReference>
<organism evidence="10 11">
    <name type="scientific">Kibdelosporangium aridum</name>
    <dbReference type="NCBI Taxonomy" id="2030"/>
    <lineage>
        <taxon>Bacteria</taxon>
        <taxon>Bacillati</taxon>
        <taxon>Actinomycetota</taxon>
        <taxon>Actinomycetes</taxon>
        <taxon>Pseudonocardiales</taxon>
        <taxon>Pseudonocardiaceae</taxon>
        <taxon>Kibdelosporangium</taxon>
    </lineage>
</organism>
<evidence type="ECO:0000313" key="10">
    <source>
        <dbReference type="EMBL" id="RSM75114.1"/>
    </source>
</evidence>
<dbReference type="Gene3D" id="2.60.120.380">
    <property type="match status" value="1"/>
</dbReference>
<dbReference type="InterPro" id="IPR015500">
    <property type="entry name" value="Peptidase_S8_subtilisin-rel"/>
</dbReference>
<evidence type="ECO:0000256" key="4">
    <source>
        <dbReference type="ARBA" id="ARBA00022825"/>
    </source>
</evidence>
<evidence type="ECO:0000256" key="7">
    <source>
        <dbReference type="SAM" id="MobiDB-lite"/>
    </source>
</evidence>
<dbReference type="PANTHER" id="PTHR43806:SF11">
    <property type="entry name" value="CEREVISIN-RELATED"/>
    <property type="match status" value="1"/>
</dbReference>
<dbReference type="AlphaFoldDB" id="A0A428YXI2"/>
<evidence type="ECO:0000256" key="6">
    <source>
        <dbReference type="RuleBase" id="RU003355"/>
    </source>
</evidence>
<dbReference type="GO" id="GO:0006508">
    <property type="term" value="P:proteolysis"/>
    <property type="evidence" value="ECO:0007669"/>
    <property type="project" value="UniProtKB-KW"/>
</dbReference>
<evidence type="ECO:0000256" key="1">
    <source>
        <dbReference type="ARBA" id="ARBA00011073"/>
    </source>
</evidence>
<evidence type="ECO:0000256" key="3">
    <source>
        <dbReference type="ARBA" id="ARBA00022801"/>
    </source>
</evidence>
<feature type="chain" id="PRO_5019523619" evidence="8">
    <location>
        <begin position="39"/>
        <end position="1093"/>
    </location>
</feature>
<dbReference type="InterPro" id="IPR023828">
    <property type="entry name" value="Peptidase_S8_Ser-AS"/>
</dbReference>
<keyword evidence="2 5" id="KW-0645">Protease</keyword>
<dbReference type="Gene3D" id="3.40.50.200">
    <property type="entry name" value="Peptidase S8/S53 domain"/>
    <property type="match status" value="2"/>
</dbReference>
<dbReference type="InterPro" id="IPR036852">
    <property type="entry name" value="Peptidase_S8/S53_dom_sf"/>
</dbReference>
<comment type="similarity">
    <text evidence="1 5 6">Belongs to the peptidase S8 family.</text>
</comment>
<evidence type="ECO:0000256" key="5">
    <source>
        <dbReference type="PROSITE-ProRule" id="PRU01240"/>
    </source>
</evidence>
<name>A0A428YXI2_KIBAR</name>
<gene>
    <name evidence="10" type="ORF">DMH04_38855</name>
</gene>
<proteinExistence type="inferred from homology"/>
<dbReference type="EMBL" id="QHKI01000049">
    <property type="protein sequence ID" value="RSM75114.1"/>
    <property type="molecule type" value="Genomic_DNA"/>
</dbReference>
<comment type="caution">
    <text evidence="10">The sequence shown here is derived from an EMBL/GenBank/DDBJ whole genome shotgun (WGS) entry which is preliminary data.</text>
</comment>
<accession>A0A428YXI2</accession>
<dbReference type="PROSITE" id="PS00138">
    <property type="entry name" value="SUBTILASE_SER"/>
    <property type="match status" value="1"/>
</dbReference>
<evidence type="ECO:0000256" key="8">
    <source>
        <dbReference type="SAM" id="SignalP"/>
    </source>
</evidence>
<keyword evidence="3 5" id="KW-0378">Hydrolase</keyword>
<dbReference type="Pfam" id="PF00082">
    <property type="entry name" value="Peptidase_S8"/>
    <property type="match status" value="1"/>
</dbReference>